<dbReference type="PANTHER" id="PTHR11533:SF174">
    <property type="entry name" value="PUROMYCIN-SENSITIVE AMINOPEPTIDASE-RELATED"/>
    <property type="match status" value="1"/>
</dbReference>
<dbReference type="InterPro" id="IPR014782">
    <property type="entry name" value="Peptidase_M1_dom"/>
</dbReference>
<comment type="similarity">
    <text evidence="1">Belongs to the peptidase M1 family.</text>
</comment>
<feature type="domain" description="Aminopeptidase N-like N-terminal" evidence="15">
    <location>
        <begin position="207"/>
        <end position="386"/>
    </location>
</feature>
<evidence type="ECO:0000256" key="2">
    <source>
        <dbReference type="ARBA" id="ARBA00022438"/>
    </source>
</evidence>
<evidence type="ECO:0000313" key="17">
    <source>
        <dbReference type="Proteomes" id="UP000292447"/>
    </source>
</evidence>
<dbReference type="SUPFAM" id="SSF55486">
    <property type="entry name" value="Metalloproteases ('zincins'), catalytic domain"/>
    <property type="match status" value="1"/>
</dbReference>
<dbReference type="InterPro" id="IPR001930">
    <property type="entry name" value="Peptidase_M1"/>
</dbReference>
<dbReference type="GO" id="GO:0005737">
    <property type="term" value="C:cytoplasm"/>
    <property type="evidence" value="ECO:0007669"/>
    <property type="project" value="TreeGrafter"/>
</dbReference>
<dbReference type="SUPFAM" id="SSF63737">
    <property type="entry name" value="Leukotriene A4 hydrolase N-terminal domain"/>
    <property type="match status" value="1"/>
</dbReference>
<keyword evidence="3" id="KW-0645">Protease</keyword>
<evidence type="ECO:0000256" key="3">
    <source>
        <dbReference type="ARBA" id="ARBA00022670"/>
    </source>
</evidence>
<reference evidence="17" key="1">
    <citation type="submission" date="2019-03" db="EMBL/GenBank/DDBJ databases">
        <title>Snf2 controls pulcherriminic acid biosynthesis and connects pigmentation and antifungal activity of the yeast Metschnikowia pulcherrima.</title>
        <authorList>
            <person name="Gore-Lloyd D."/>
            <person name="Sumann I."/>
            <person name="Brachmann A.O."/>
            <person name="Schneeberger K."/>
            <person name="Ortiz-Merino R.A."/>
            <person name="Moreno-Beltran M."/>
            <person name="Schlaefli M."/>
            <person name="Kirner P."/>
            <person name="Santos Kron A."/>
            <person name="Wolfe K.H."/>
            <person name="Piel J."/>
            <person name="Ahrens C.H."/>
            <person name="Henk D."/>
            <person name="Freimoser F.M."/>
        </authorList>
    </citation>
    <scope>NUCLEOTIDE SEQUENCE [LARGE SCALE GENOMIC DNA]</scope>
    <source>
        <strain evidence="17">APC 1.2</strain>
    </source>
</reference>
<dbReference type="InterPro" id="IPR050344">
    <property type="entry name" value="Peptidase_M1_aminopeptidases"/>
</dbReference>
<proteinExistence type="inferred from homology"/>
<dbReference type="FunFam" id="2.60.40.1910:FF:000004">
    <property type="entry name" value="Aminopeptidase"/>
    <property type="match status" value="1"/>
</dbReference>
<protein>
    <submittedName>
        <fullName evidence="16">Aminopeptidase 2</fullName>
    </submittedName>
</protein>
<dbReference type="AlphaFoldDB" id="A0A4P6XMG8"/>
<evidence type="ECO:0000256" key="12">
    <source>
        <dbReference type="SAM" id="SignalP"/>
    </source>
</evidence>
<dbReference type="InterPro" id="IPR042097">
    <property type="entry name" value="Aminopeptidase_N-like_N_sf"/>
</dbReference>
<dbReference type="PRINTS" id="PR00756">
    <property type="entry name" value="ALADIPTASE"/>
</dbReference>
<keyword evidence="5" id="KW-0378">Hydrolase</keyword>
<dbReference type="InterPro" id="IPR034016">
    <property type="entry name" value="M1_APN-typ"/>
</dbReference>
<gene>
    <name evidence="16" type="primary">MPUL0C04280</name>
    <name evidence="16" type="ORF">METSCH_C04280</name>
</gene>
<dbReference type="FunFam" id="1.10.390.10:FF:000001">
    <property type="entry name" value="Aminopeptidase"/>
    <property type="match status" value="1"/>
</dbReference>
<dbReference type="InterPro" id="IPR024571">
    <property type="entry name" value="ERAP1-like_C_dom"/>
</dbReference>
<evidence type="ECO:0000259" key="13">
    <source>
        <dbReference type="Pfam" id="PF01433"/>
    </source>
</evidence>
<dbReference type="PANTHER" id="PTHR11533">
    <property type="entry name" value="PROTEASE M1 ZINC METALLOPROTEASE"/>
    <property type="match status" value="1"/>
</dbReference>
<dbReference type="InterPro" id="IPR045357">
    <property type="entry name" value="Aminopeptidase_N-like_N"/>
</dbReference>
<dbReference type="InterPro" id="IPR027268">
    <property type="entry name" value="Peptidase_M4/M1_CTD_sf"/>
</dbReference>
<evidence type="ECO:0000256" key="7">
    <source>
        <dbReference type="ARBA" id="ARBA00023049"/>
    </source>
</evidence>
<feature type="active site" description="Proton acceptor" evidence="8">
    <location>
        <position position="493"/>
    </location>
</feature>
<evidence type="ECO:0000256" key="6">
    <source>
        <dbReference type="ARBA" id="ARBA00022833"/>
    </source>
</evidence>
<feature type="binding site" evidence="9">
    <location>
        <position position="515"/>
    </location>
    <ligand>
        <name>Zn(2+)</name>
        <dbReference type="ChEBI" id="CHEBI:29105"/>
        <note>catalytic</note>
    </ligand>
</feature>
<dbReference type="Gene3D" id="1.25.50.20">
    <property type="match status" value="1"/>
</dbReference>
<evidence type="ECO:0000259" key="15">
    <source>
        <dbReference type="Pfam" id="PF17900"/>
    </source>
</evidence>
<dbReference type="GO" id="GO:0006508">
    <property type="term" value="P:proteolysis"/>
    <property type="evidence" value="ECO:0007669"/>
    <property type="project" value="UniProtKB-KW"/>
</dbReference>
<evidence type="ECO:0000259" key="14">
    <source>
        <dbReference type="Pfam" id="PF11838"/>
    </source>
</evidence>
<keyword evidence="6 9" id="KW-0862">Zinc</keyword>
<feature type="chain" id="PRO_5020490234" evidence="12">
    <location>
        <begin position="29"/>
        <end position="1052"/>
    </location>
</feature>
<organism evidence="16 17">
    <name type="scientific">Metschnikowia aff. pulcherrima</name>
    <dbReference type="NCBI Taxonomy" id="2163413"/>
    <lineage>
        <taxon>Eukaryota</taxon>
        <taxon>Fungi</taxon>
        <taxon>Dikarya</taxon>
        <taxon>Ascomycota</taxon>
        <taxon>Saccharomycotina</taxon>
        <taxon>Pichiomycetes</taxon>
        <taxon>Metschnikowiaceae</taxon>
        <taxon>Metschnikowia</taxon>
    </lineage>
</organism>
<dbReference type="Pfam" id="PF17900">
    <property type="entry name" value="Peptidase_M1_N"/>
    <property type="match status" value="1"/>
</dbReference>
<dbReference type="FunFam" id="1.25.50.20:FF:000002">
    <property type="entry name" value="Aminopeptidase"/>
    <property type="match status" value="1"/>
</dbReference>
<dbReference type="Pfam" id="PF11838">
    <property type="entry name" value="ERAP1_C"/>
    <property type="match status" value="1"/>
</dbReference>
<accession>A0A4P6XMG8</accession>
<dbReference type="Proteomes" id="UP000292447">
    <property type="component" value="Chromosome III"/>
</dbReference>
<feature type="signal peptide" evidence="12">
    <location>
        <begin position="1"/>
        <end position="28"/>
    </location>
</feature>
<dbReference type="Gene3D" id="2.60.40.1730">
    <property type="entry name" value="tricorn interacting facor f3 domain"/>
    <property type="match status" value="1"/>
</dbReference>
<keyword evidence="17" id="KW-1185">Reference proteome</keyword>
<dbReference type="Gene3D" id="1.10.390.10">
    <property type="entry name" value="Neutral Protease Domain 2"/>
    <property type="match status" value="1"/>
</dbReference>
<evidence type="ECO:0000256" key="10">
    <source>
        <dbReference type="PIRSR" id="PIRSR634016-4"/>
    </source>
</evidence>
<dbReference type="GO" id="GO:0016020">
    <property type="term" value="C:membrane"/>
    <property type="evidence" value="ECO:0007669"/>
    <property type="project" value="TreeGrafter"/>
</dbReference>
<dbReference type="Pfam" id="PF01433">
    <property type="entry name" value="Peptidase_M1"/>
    <property type="match status" value="1"/>
</dbReference>
<dbReference type="STRING" id="2163413.A0A4P6XMG8"/>
<evidence type="ECO:0000256" key="11">
    <source>
        <dbReference type="SAM" id="MobiDB-lite"/>
    </source>
</evidence>
<sequence length="1052" mass="117053">MQRDPNKFTVLFSFSPLLFLSHWTMSLARAVLSRGSWPQPFALDIPNIPRILISRNAVCRSTNGINATSVMKPSNQIKFRTNINSQIGAVRLFSTRPHSINGLAFAATTVPAAARNGSSAGASRAFHGAARTPKSPWTQSHAHASWSRSHHTARSGLPLSARVRPWHLVRSRPTLSRSYCCLHNNKTQDMCTSTTFEREILPTNVTPLRYALTLEPDFEKFVFAGDLQIDLRVNTPTTEITLNALEIEIHSAKFNGENVKDISYDEEKQTVTFKLAAEVAKDASAELQMTFTGILNDKMAGFYRSTYTDANGETAYLATTQMEPTDCRRAFPSFDEPALKAKFDIALVSDAKLVHLSNMDEKETVQLPGNKKKTVFHTTPLMLTYLVAFIVGDLKYVENTSYRVPIKVWATPGSEHLGQYSADIAAKTLSFFDGKFDIPYPLPKLDMVAIHDFSAGAMENFGLITYRTVDLLLDPANTNVDTKQRVTEVVMHELAHQWFGNLVTMDFWDGLWLNEGFATWMSWYACDALYPDWKVWELYVSDSLQHALTLDALRSSHPIEVPVKRADEINQIFDAISYSKGSSLLKMISRWLGEDVFIKGVSNYLKKHKWGNTQTSDLWEALADVSGKDVVKVMDIWTKKIGFPVVSVEEAGSKLTVTQHRFLATADVKPEEDETLYPVFLGLKTSAGIDESAVLNGRSTSLQLDVDDDFYKINADQAGVYRTAYAPERWSKLGQAGVDGKLSVEDRVGLVSDAASLASSGFIKSTDLLNLVRAWSNESNYVVWEAALGSISKIKASLIFEDKLINAALNQFVLDLTSEKLAEVGWKFSESDSFAQEQLKSLLFASAVGAGHKDALAYVDKVFAASIAGDKHAIHPNVRASVFNSVAKRGDAKVFDQLYAIYQKPASIEEKIAALRAFGRFEDEQVLDKVASLLLQTDVVKAQDIYIPMQGMRAHRKGIEKLWAWFTSNWDDIYKLLPPGLSMLGSVVTIASSGFTQEAQKKDVVKFFADKNTKGFDQSLAQSLDMITAKANWAKRDAASITEWLDANNYTK</sequence>
<dbReference type="Gene3D" id="2.60.40.1910">
    <property type="match status" value="1"/>
</dbReference>
<dbReference type="GO" id="GO:0042277">
    <property type="term" value="F:peptide binding"/>
    <property type="evidence" value="ECO:0007669"/>
    <property type="project" value="TreeGrafter"/>
</dbReference>
<dbReference type="GO" id="GO:0043171">
    <property type="term" value="P:peptide catabolic process"/>
    <property type="evidence" value="ECO:0007669"/>
    <property type="project" value="TreeGrafter"/>
</dbReference>
<feature type="binding site" evidence="9">
    <location>
        <position position="496"/>
    </location>
    <ligand>
        <name>Zn(2+)</name>
        <dbReference type="ChEBI" id="CHEBI:29105"/>
        <note>catalytic</note>
    </ligand>
</feature>
<feature type="binding site" evidence="9">
    <location>
        <position position="492"/>
    </location>
    <ligand>
        <name>Zn(2+)</name>
        <dbReference type="ChEBI" id="CHEBI:29105"/>
        <note>catalytic</note>
    </ligand>
</feature>
<comment type="cofactor">
    <cofactor evidence="9">
        <name>Zn(2+)</name>
        <dbReference type="ChEBI" id="CHEBI:29105"/>
    </cofactor>
    <text evidence="9">Binds 1 zinc ion per subunit.</text>
</comment>
<keyword evidence="2 16" id="KW-0031">Aminopeptidase</keyword>
<name>A0A4P6XMG8_9ASCO</name>
<evidence type="ECO:0000256" key="5">
    <source>
        <dbReference type="ARBA" id="ARBA00022801"/>
    </source>
</evidence>
<feature type="domain" description="Peptidase M1 membrane alanine aminopeptidase" evidence="13">
    <location>
        <begin position="420"/>
        <end position="637"/>
    </location>
</feature>
<evidence type="ECO:0000256" key="4">
    <source>
        <dbReference type="ARBA" id="ARBA00022723"/>
    </source>
</evidence>
<evidence type="ECO:0000256" key="8">
    <source>
        <dbReference type="PIRSR" id="PIRSR634016-1"/>
    </source>
</evidence>
<keyword evidence="12" id="KW-0732">Signal</keyword>
<feature type="domain" description="ERAP1-like C-terminal" evidence="14">
    <location>
        <begin position="710"/>
        <end position="1028"/>
    </location>
</feature>
<dbReference type="GO" id="GO:0008270">
    <property type="term" value="F:zinc ion binding"/>
    <property type="evidence" value="ECO:0007669"/>
    <property type="project" value="InterPro"/>
</dbReference>
<feature type="site" description="Transition state stabilizer" evidence="10">
    <location>
        <position position="578"/>
    </location>
</feature>
<dbReference type="CDD" id="cd09601">
    <property type="entry name" value="M1_APN-Q_like"/>
    <property type="match status" value="1"/>
</dbReference>
<evidence type="ECO:0000256" key="1">
    <source>
        <dbReference type="ARBA" id="ARBA00010136"/>
    </source>
</evidence>
<evidence type="ECO:0000256" key="9">
    <source>
        <dbReference type="PIRSR" id="PIRSR634016-3"/>
    </source>
</evidence>
<dbReference type="GO" id="GO:0070006">
    <property type="term" value="F:metalloaminopeptidase activity"/>
    <property type="evidence" value="ECO:0007669"/>
    <property type="project" value="TreeGrafter"/>
</dbReference>
<dbReference type="FunFam" id="2.60.40.1730:FF:000002">
    <property type="entry name" value="Aminopeptidase"/>
    <property type="match status" value="1"/>
</dbReference>
<keyword evidence="4 9" id="KW-0479">Metal-binding</keyword>
<feature type="region of interest" description="Disordered" evidence="11">
    <location>
        <begin position="117"/>
        <end position="151"/>
    </location>
</feature>
<dbReference type="EMBL" id="CP034458">
    <property type="protein sequence ID" value="QBM88460.1"/>
    <property type="molecule type" value="Genomic_DNA"/>
</dbReference>
<keyword evidence="7" id="KW-0482">Metalloprotease</keyword>
<evidence type="ECO:0000313" key="16">
    <source>
        <dbReference type="EMBL" id="QBM88460.1"/>
    </source>
</evidence>